<dbReference type="InterPro" id="IPR029063">
    <property type="entry name" value="SAM-dependent_MTases_sf"/>
</dbReference>
<dbReference type="AlphaFoldDB" id="A0A2A6Z7J5"/>
<evidence type="ECO:0000256" key="3">
    <source>
        <dbReference type="ARBA" id="ARBA00012140"/>
    </source>
</evidence>
<dbReference type="FunFam" id="3.40.50.150:FF:000022">
    <property type="entry name" value="Ribosomal RNA small subunit methyltransferase B"/>
    <property type="match status" value="1"/>
</dbReference>
<keyword evidence="5" id="KW-0698">rRNA processing</keyword>
<dbReference type="Gene3D" id="1.10.940.10">
    <property type="entry name" value="NusB-like"/>
    <property type="match status" value="1"/>
</dbReference>
<keyword evidence="6 13" id="KW-0489">Methyltransferase</keyword>
<dbReference type="InterPro" id="IPR035926">
    <property type="entry name" value="NusB-like_sf"/>
</dbReference>
<evidence type="ECO:0000256" key="10">
    <source>
        <dbReference type="ARBA" id="ARBA00030399"/>
    </source>
</evidence>
<comment type="similarity">
    <text evidence="13">Belongs to the class I-like SAM-binding methyltransferase superfamily. RsmB/NOP family.</text>
</comment>
<dbReference type="GO" id="GO:0008649">
    <property type="term" value="F:rRNA methyltransferase activity"/>
    <property type="evidence" value="ECO:0007669"/>
    <property type="project" value="InterPro"/>
</dbReference>
<feature type="domain" description="SAM-dependent MTase RsmB/NOP-type" evidence="14">
    <location>
        <begin position="166"/>
        <end position="439"/>
    </location>
</feature>
<dbReference type="PANTHER" id="PTHR22807">
    <property type="entry name" value="NOP2 YEAST -RELATED NOL1/NOP2/FMU SUN DOMAIN-CONTAINING"/>
    <property type="match status" value="1"/>
</dbReference>
<evidence type="ECO:0000313" key="15">
    <source>
        <dbReference type="EMBL" id="PDX57322.1"/>
    </source>
</evidence>
<feature type="binding site" evidence="13">
    <location>
        <begin position="256"/>
        <end position="262"/>
    </location>
    <ligand>
        <name>S-adenosyl-L-methionine</name>
        <dbReference type="ChEBI" id="CHEBI:59789"/>
    </ligand>
</feature>
<dbReference type="InterPro" id="IPR004573">
    <property type="entry name" value="rRNA_ssu_MeTfrase_B"/>
</dbReference>
<dbReference type="GO" id="GO:0005737">
    <property type="term" value="C:cytoplasm"/>
    <property type="evidence" value="ECO:0007669"/>
    <property type="project" value="UniProtKB-SubCell"/>
</dbReference>
<evidence type="ECO:0000256" key="8">
    <source>
        <dbReference type="ARBA" id="ARBA00022691"/>
    </source>
</evidence>
<comment type="subcellular location">
    <subcellularLocation>
        <location evidence="2">Cytoplasm</location>
    </subcellularLocation>
</comment>
<feature type="active site" description="Nucleophile" evidence="13">
    <location>
        <position position="378"/>
    </location>
</feature>
<feature type="binding site" evidence="13">
    <location>
        <position position="324"/>
    </location>
    <ligand>
        <name>S-adenosyl-L-methionine</name>
        <dbReference type="ChEBI" id="CHEBI:59789"/>
    </ligand>
</feature>
<evidence type="ECO:0000256" key="12">
    <source>
        <dbReference type="ARBA" id="ARBA00047283"/>
    </source>
</evidence>
<accession>A0A2A6Z7J5</accession>
<evidence type="ECO:0000256" key="1">
    <source>
        <dbReference type="ARBA" id="ARBA00002724"/>
    </source>
</evidence>
<dbReference type="PANTHER" id="PTHR22807:SF53">
    <property type="entry name" value="RIBOSOMAL RNA SMALL SUBUNIT METHYLTRANSFERASE B-RELATED"/>
    <property type="match status" value="1"/>
</dbReference>
<dbReference type="Gene3D" id="3.40.50.150">
    <property type="entry name" value="Vaccinia Virus protein VP39"/>
    <property type="match status" value="1"/>
</dbReference>
<dbReference type="InterPro" id="IPR049560">
    <property type="entry name" value="MeTrfase_RsmB-F_NOP2_cat"/>
</dbReference>
<dbReference type="SUPFAM" id="SSF53335">
    <property type="entry name" value="S-adenosyl-L-methionine-dependent methyltransferases"/>
    <property type="match status" value="1"/>
</dbReference>
<evidence type="ECO:0000256" key="11">
    <source>
        <dbReference type="ARBA" id="ARBA00031088"/>
    </source>
</evidence>
<dbReference type="GO" id="GO:0006355">
    <property type="term" value="P:regulation of DNA-templated transcription"/>
    <property type="evidence" value="ECO:0007669"/>
    <property type="project" value="InterPro"/>
</dbReference>
<evidence type="ECO:0000256" key="7">
    <source>
        <dbReference type="ARBA" id="ARBA00022679"/>
    </source>
</evidence>
<evidence type="ECO:0000256" key="13">
    <source>
        <dbReference type="PROSITE-ProRule" id="PRU01023"/>
    </source>
</evidence>
<evidence type="ECO:0000256" key="9">
    <source>
        <dbReference type="ARBA" id="ARBA00022884"/>
    </source>
</evidence>
<dbReference type="InterPro" id="IPR001678">
    <property type="entry name" value="MeTrfase_RsmB-F_NOP2_dom"/>
</dbReference>
<dbReference type="EC" id="2.1.1.176" evidence="3"/>
<feature type="binding site" evidence="13">
    <location>
        <position position="280"/>
    </location>
    <ligand>
        <name>S-adenosyl-L-methionine</name>
        <dbReference type="ChEBI" id="CHEBI:59789"/>
    </ligand>
</feature>
<dbReference type="NCBIfam" id="NF011494">
    <property type="entry name" value="PRK14902.1"/>
    <property type="match status" value="1"/>
</dbReference>
<gene>
    <name evidence="15" type="ORF">CGS46_12405</name>
</gene>
<dbReference type="Pfam" id="PF01029">
    <property type="entry name" value="NusB"/>
    <property type="match status" value="1"/>
</dbReference>
<dbReference type="Proteomes" id="UP000220752">
    <property type="component" value="Unassembled WGS sequence"/>
</dbReference>
<evidence type="ECO:0000256" key="5">
    <source>
        <dbReference type="ARBA" id="ARBA00022552"/>
    </source>
</evidence>
<proteinExistence type="inferred from homology"/>
<dbReference type="NCBIfam" id="TIGR00563">
    <property type="entry name" value="rsmB"/>
    <property type="match status" value="1"/>
</dbReference>
<evidence type="ECO:0000259" key="14">
    <source>
        <dbReference type="PROSITE" id="PS51686"/>
    </source>
</evidence>
<sequence length="444" mass="47424">MAANPRAAAVAALVRQEQDGFSNLVLDAELRRQQLEGRDKAFASAIFYTVLEHRGTLDYILCQFLPKGLAKLDAPVREILRAALAQARYMQVPVSAAVNEAVKLTRAFKKSSASGLVNAVLRKACSYDLSTASFKNEVERLMVLGSAGRDVAEFLHKNYPDEALDILTYKADGGMTSLRANPLKGSADELCAKLLASGAKEAKRGIVPGSVLARFEGSPAENELFRQGYFHVEGQASQLAALCVDAQPGETVIDLCAAPGGKTILLAEQMHSTGRLYSCDAAENRVGLIRTAVQRMGLANVEALCNDATKVNPALPQADRILADVPCSGLGILAKKPDLRYKKLEPAREAELLATQSAILDTAAQLLKAGGRLVYSTCTIDPAENQQQIAAFLARHPEFTVVEPAAALPAGMTAGEHGALSVPTRTGMDGFFLCAMQKNGEKLQ</sequence>
<protein>
    <recommendedName>
        <fullName evidence="3">16S rRNA (cytosine(967)-C(5))-methyltransferase</fullName>
        <ecNumber evidence="3">2.1.1.176</ecNumber>
    </recommendedName>
    <alternativeName>
        <fullName evidence="10">16S rRNA m5C967 methyltransferase</fullName>
    </alternativeName>
    <alternativeName>
        <fullName evidence="11">rRNA (cytosine-C(5)-)-methyltransferase RsmB</fullName>
    </alternativeName>
</protein>
<keyword evidence="7 13" id="KW-0808">Transferase</keyword>
<organism evidence="15 16">
    <name type="scientific">Faecalibacterium langellae</name>
    <dbReference type="NCBI Taxonomy" id="3435293"/>
    <lineage>
        <taxon>Bacteria</taxon>
        <taxon>Bacillati</taxon>
        <taxon>Bacillota</taxon>
        <taxon>Clostridia</taxon>
        <taxon>Eubacteriales</taxon>
        <taxon>Oscillospiraceae</taxon>
        <taxon>Faecalibacterium</taxon>
    </lineage>
</organism>
<evidence type="ECO:0000313" key="16">
    <source>
        <dbReference type="Proteomes" id="UP000220752"/>
    </source>
</evidence>
<comment type="function">
    <text evidence="1">Specifically methylates the cytosine at position 967 (m5C967) of 16S rRNA.</text>
</comment>
<dbReference type="PRINTS" id="PR02008">
    <property type="entry name" value="RCMTFAMILY"/>
</dbReference>
<feature type="binding site" evidence="13">
    <location>
        <position position="307"/>
    </location>
    <ligand>
        <name>S-adenosyl-L-methionine</name>
        <dbReference type="ChEBI" id="CHEBI:59789"/>
    </ligand>
</feature>
<evidence type="ECO:0000256" key="2">
    <source>
        <dbReference type="ARBA" id="ARBA00004496"/>
    </source>
</evidence>
<dbReference type="Pfam" id="PF01189">
    <property type="entry name" value="Methyltr_RsmB-F"/>
    <property type="match status" value="1"/>
</dbReference>
<dbReference type="InterPro" id="IPR023267">
    <property type="entry name" value="RCMT"/>
</dbReference>
<dbReference type="SUPFAM" id="SSF48013">
    <property type="entry name" value="NusB-like"/>
    <property type="match status" value="1"/>
</dbReference>
<dbReference type="InterPro" id="IPR006027">
    <property type="entry name" value="NusB_RsmB_TIM44"/>
</dbReference>
<reference evidence="15 16" key="1">
    <citation type="journal article" date="2017" name="Front. Microbiol.">
        <title>New Insights into the Diversity of the Genus Faecalibacterium.</title>
        <authorList>
            <person name="Benevides L."/>
            <person name="Burman S."/>
            <person name="Martin R."/>
            <person name="Robert V."/>
            <person name="Thomas M."/>
            <person name="Miquel S."/>
            <person name="Chain F."/>
            <person name="Sokol H."/>
            <person name="Bermudez-Humaran L.G."/>
            <person name="Morrison M."/>
            <person name="Langella P."/>
            <person name="Azevedo V.A."/>
            <person name="Chatel J.M."/>
            <person name="Soares S."/>
        </authorList>
    </citation>
    <scope>NUCLEOTIDE SEQUENCE [LARGE SCALE GENOMIC DNA]</scope>
    <source>
        <strain evidence="16">CNCM I-4540</strain>
    </source>
</reference>
<comment type="caution">
    <text evidence="15">The sequence shown here is derived from an EMBL/GenBank/DDBJ whole genome shotgun (WGS) entry which is preliminary data.</text>
</comment>
<evidence type="ECO:0000256" key="4">
    <source>
        <dbReference type="ARBA" id="ARBA00022490"/>
    </source>
</evidence>
<keyword evidence="16" id="KW-1185">Reference proteome</keyword>
<keyword evidence="4" id="KW-0963">Cytoplasm</keyword>
<keyword evidence="9 13" id="KW-0694">RNA-binding</keyword>
<name>A0A2A6Z7J5_9FIRM</name>
<dbReference type="EMBL" id="NMTQ01000037">
    <property type="protein sequence ID" value="PDX57322.1"/>
    <property type="molecule type" value="Genomic_DNA"/>
</dbReference>
<keyword evidence="8 13" id="KW-0949">S-adenosyl-L-methionine</keyword>
<comment type="catalytic activity">
    <reaction evidence="12">
        <text>cytidine(967) in 16S rRNA + S-adenosyl-L-methionine = 5-methylcytidine(967) in 16S rRNA + S-adenosyl-L-homocysteine + H(+)</text>
        <dbReference type="Rhea" id="RHEA:42748"/>
        <dbReference type="Rhea" id="RHEA-COMP:10219"/>
        <dbReference type="Rhea" id="RHEA-COMP:10220"/>
        <dbReference type="ChEBI" id="CHEBI:15378"/>
        <dbReference type="ChEBI" id="CHEBI:57856"/>
        <dbReference type="ChEBI" id="CHEBI:59789"/>
        <dbReference type="ChEBI" id="CHEBI:74483"/>
        <dbReference type="ChEBI" id="CHEBI:82748"/>
        <dbReference type="EC" id="2.1.1.176"/>
    </reaction>
</comment>
<dbReference type="CDD" id="cd02440">
    <property type="entry name" value="AdoMet_MTases"/>
    <property type="match status" value="1"/>
</dbReference>
<dbReference type="PROSITE" id="PS51686">
    <property type="entry name" value="SAM_MT_RSMB_NOP"/>
    <property type="match status" value="1"/>
</dbReference>
<dbReference type="GO" id="GO:0003723">
    <property type="term" value="F:RNA binding"/>
    <property type="evidence" value="ECO:0007669"/>
    <property type="project" value="UniProtKB-UniRule"/>
</dbReference>
<evidence type="ECO:0000256" key="6">
    <source>
        <dbReference type="ARBA" id="ARBA00022603"/>
    </source>
</evidence>